<sequence>MQEHPPPPPPPPFLHGEHGTPHRPPHVPVPVSIPASQGLVSTHEHSLGLNSTPEYPRGESDSPDAPIPEPLEPRRKRQRREPTSRADVAYLRKRATAACRLCRSRKVKCNNAKPTCGNCEAHGAVCVYDDSSDNFSTFDPASIAILDKLTRVMSRLDQLPDDLVNHLTTHVTPSPGPPQPILKRHHANEPVARHVAPAPTRIELRIPAAPNVPEAILQWPVLASGAPFPSSYITDAVFEAEVADDDSDDGGNGSCGPAYTKAGAAIFDESEVMPLVQTFFDHVHIKNPILEPETLWTHAKRVAEEGPKWDAPSCLVLIVCALGSVAQKFPDQRDMEDSRSTTSLVAHASALRRGEGYFNLARRRLGLLQKGLLSMQCRFLAGVYLMYTMRPLQAWSEFHSASRSYHIYLQCQARKIDRNPSEALPSHKRRRLEQRLYWSCYKSECELRAEMDLPNSSLASFDYPDMHPSPPDMGAPTPDRAPTHAADTRTNIGGPSPLGRHPGSSDSLHEETWYYYLMEITLRRLYNDIINQFYATGHDGWNNDTVAFMAKTVRDFEQQLDMCYEALPSILHFEDHVIPSREIPFMVRGRMLEIQCCMYLPFLYYVIHNPAGPYRDMVQPLAEQALQRQLCILEVEPMPHRHHGSWYGLRSAITAALCVLAAARSGAVRMPDEADWKEILMGSLDRMRYWAEEAPGAGRSIEVLRSFMQ</sequence>
<dbReference type="InterPro" id="IPR001138">
    <property type="entry name" value="Zn2Cys6_DnaBD"/>
</dbReference>
<dbReference type="GO" id="GO:0008270">
    <property type="term" value="F:zinc ion binding"/>
    <property type="evidence" value="ECO:0007669"/>
    <property type="project" value="InterPro"/>
</dbReference>
<dbReference type="InterPro" id="IPR036864">
    <property type="entry name" value="Zn2-C6_fun-type_DNA-bd_sf"/>
</dbReference>
<dbReference type="AlphaFoldDB" id="A0A9P9ADF5"/>
<dbReference type="GO" id="GO:0006351">
    <property type="term" value="P:DNA-templated transcription"/>
    <property type="evidence" value="ECO:0007669"/>
    <property type="project" value="InterPro"/>
</dbReference>
<dbReference type="Gene3D" id="4.10.240.10">
    <property type="entry name" value="Zn(2)-C6 fungal-type DNA-binding domain"/>
    <property type="match status" value="1"/>
</dbReference>
<feature type="compositionally biased region" description="Pro residues" evidence="3">
    <location>
        <begin position="1"/>
        <end position="13"/>
    </location>
</feature>
<gene>
    <name evidence="5" type="ORF">F5X68DRAFT_250721</name>
</gene>
<dbReference type="CDD" id="cd00067">
    <property type="entry name" value="GAL4"/>
    <property type="match status" value="1"/>
</dbReference>
<dbReference type="PANTHER" id="PTHR47785">
    <property type="entry name" value="ZN(II)2CYS6 TRANSCRIPTION FACTOR (EUROFUNG)-RELATED-RELATED"/>
    <property type="match status" value="1"/>
</dbReference>
<evidence type="ECO:0000313" key="6">
    <source>
        <dbReference type="Proteomes" id="UP000770015"/>
    </source>
</evidence>
<dbReference type="CDD" id="cd12148">
    <property type="entry name" value="fungal_TF_MHR"/>
    <property type="match status" value="1"/>
</dbReference>
<dbReference type="Pfam" id="PF04082">
    <property type="entry name" value="Fungal_trans"/>
    <property type="match status" value="1"/>
</dbReference>
<dbReference type="Proteomes" id="UP000770015">
    <property type="component" value="Unassembled WGS sequence"/>
</dbReference>
<evidence type="ECO:0000313" key="5">
    <source>
        <dbReference type="EMBL" id="KAH6692489.1"/>
    </source>
</evidence>
<evidence type="ECO:0000256" key="2">
    <source>
        <dbReference type="ARBA" id="ARBA00023242"/>
    </source>
</evidence>
<proteinExistence type="predicted"/>
<dbReference type="InterPro" id="IPR007219">
    <property type="entry name" value="XnlR_reg_dom"/>
</dbReference>
<feature type="region of interest" description="Disordered" evidence="3">
    <location>
        <begin position="464"/>
        <end position="507"/>
    </location>
</feature>
<dbReference type="PANTHER" id="PTHR47785:SF5">
    <property type="entry name" value="ZN(II)2CYS6 TRANSCRIPTION FACTOR (EUROFUNG)"/>
    <property type="match status" value="1"/>
</dbReference>
<accession>A0A9P9ADF5</accession>
<name>A0A9P9ADF5_9PEZI</name>
<dbReference type="GO" id="GO:0000981">
    <property type="term" value="F:DNA-binding transcription factor activity, RNA polymerase II-specific"/>
    <property type="evidence" value="ECO:0007669"/>
    <property type="project" value="InterPro"/>
</dbReference>
<dbReference type="InterPro" id="IPR053181">
    <property type="entry name" value="EcdB-like_regulator"/>
</dbReference>
<feature type="domain" description="Zn(2)-C6 fungal-type" evidence="4">
    <location>
        <begin position="98"/>
        <end position="128"/>
    </location>
</feature>
<protein>
    <recommendedName>
        <fullName evidence="4">Zn(2)-C6 fungal-type domain-containing protein</fullName>
    </recommendedName>
</protein>
<reference evidence="5" key="1">
    <citation type="journal article" date="2021" name="Nat. Commun.">
        <title>Genetic determinants of endophytism in the Arabidopsis root mycobiome.</title>
        <authorList>
            <person name="Mesny F."/>
            <person name="Miyauchi S."/>
            <person name="Thiergart T."/>
            <person name="Pickel B."/>
            <person name="Atanasova L."/>
            <person name="Karlsson M."/>
            <person name="Huettel B."/>
            <person name="Barry K.W."/>
            <person name="Haridas S."/>
            <person name="Chen C."/>
            <person name="Bauer D."/>
            <person name="Andreopoulos W."/>
            <person name="Pangilinan J."/>
            <person name="LaButti K."/>
            <person name="Riley R."/>
            <person name="Lipzen A."/>
            <person name="Clum A."/>
            <person name="Drula E."/>
            <person name="Henrissat B."/>
            <person name="Kohler A."/>
            <person name="Grigoriev I.V."/>
            <person name="Martin F.M."/>
            <person name="Hacquard S."/>
        </authorList>
    </citation>
    <scope>NUCLEOTIDE SEQUENCE</scope>
    <source>
        <strain evidence="5">MPI-SDFR-AT-0117</strain>
    </source>
</reference>
<feature type="region of interest" description="Disordered" evidence="3">
    <location>
        <begin position="1"/>
        <end position="87"/>
    </location>
</feature>
<keyword evidence="2" id="KW-0539">Nucleus</keyword>
<organism evidence="5 6">
    <name type="scientific">Plectosphaerella plurivora</name>
    <dbReference type="NCBI Taxonomy" id="936078"/>
    <lineage>
        <taxon>Eukaryota</taxon>
        <taxon>Fungi</taxon>
        <taxon>Dikarya</taxon>
        <taxon>Ascomycota</taxon>
        <taxon>Pezizomycotina</taxon>
        <taxon>Sordariomycetes</taxon>
        <taxon>Hypocreomycetidae</taxon>
        <taxon>Glomerellales</taxon>
        <taxon>Plectosphaerellaceae</taxon>
        <taxon>Plectosphaerella</taxon>
    </lineage>
</organism>
<keyword evidence="1" id="KW-0479">Metal-binding</keyword>
<dbReference type="SUPFAM" id="SSF57701">
    <property type="entry name" value="Zn2/Cys6 DNA-binding domain"/>
    <property type="match status" value="1"/>
</dbReference>
<dbReference type="EMBL" id="JAGSXJ010000004">
    <property type="protein sequence ID" value="KAH6692489.1"/>
    <property type="molecule type" value="Genomic_DNA"/>
</dbReference>
<dbReference type="PROSITE" id="PS50048">
    <property type="entry name" value="ZN2_CY6_FUNGAL_2"/>
    <property type="match status" value="1"/>
</dbReference>
<keyword evidence="6" id="KW-1185">Reference proteome</keyword>
<dbReference type="SMART" id="SM00066">
    <property type="entry name" value="GAL4"/>
    <property type="match status" value="1"/>
</dbReference>
<comment type="caution">
    <text evidence="5">The sequence shown here is derived from an EMBL/GenBank/DDBJ whole genome shotgun (WGS) entry which is preliminary data.</text>
</comment>
<dbReference type="GO" id="GO:0003677">
    <property type="term" value="F:DNA binding"/>
    <property type="evidence" value="ECO:0007669"/>
    <property type="project" value="InterPro"/>
</dbReference>
<dbReference type="PROSITE" id="PS00463">
    <property type="entry name" value="ZN2_CY6_FUNGAL_1"/>
    <property type="match status" value="1"/>
</dbReference>
<evidence type="ECO:0000259" key="4">
    <source>
        <dbReference type="PROSITE" id="PS50048"/>
    </source>
</evidence>
<evidence type="ECO:0000256" key="1">
    <source>
        <dbReference type="ARBA" id="ARBA00022723"/>
    </source>
</evidence>
<dbReference type="OrthoDB" id="4356994at2759"/>
<evidence type="ECO:0000256" key="3">
    <source>
        <dbReference type="SAM" id="MobiDB-lite"/>
    </source>
</evidence>
<dbReference type="Pfam" id="PF00172">
    <property type="entry name" value="Zn_clus"/>
    <property type="match status" value="1"/>
</dbReference>